<gene>
    <name evidence="6" type="ORF">Ocin01_14399</name>
</gene>
<protein>
    <recommendedName>
        <fullName evidence="5">Flavin-containing monooxygenase</fullName>
        <ecNumber evidence="5">1.-.-.-</ecNumber>
    </recommendedName>
</protein>
<evidence type="ECO:0000313" key="6">
    <source>
        <dbReference type="EMBL" id="ODM92280.1"/>
    </source>
</evidence>
<dbReference type="PANTHER" id="PTHR42877:SF4">
    <property type="entry name" value="FAD_NAD(P)-BINDING DOMAIN-CONTAINING PROTEIN-RELATED"/>
    <property type="match status" value="1"/>
</dbReference>
<dbReference type="InterPro" id="IPR000960">
    <property type="entry name" value="Flavin_mOase"/>
</dbReference>
<name>A0A1D2MH03_ORCCI</name>
<sequence>MKLPPEPEICIIGAGFAGLCAGVKLKEAEFTKFTIFDSNSEVGGTWLVNRYPGCACDVPSHLYSFSFAPKPDWTKHYSSQPEILEYLKDVTRQYGLYPHIRFQTRVESLRWNANSLKWIAVIHNTLTNEKQTLAYDFVISGVGMLRIPNYPEEFCKFTGELIHSAVWNPDVDLTGKRVGVVGTGASGIQIVPTIVDQVDKLTVFQRRAPYLMPKIQFEYPEVCKWALTKVPGLRWATRATIFWLQELLYIGFQHNTVGAKLVEKISTVQRRSQISHEMLRKKMTPNYEFGCKRILPTNDYYPAIQKPNVNIVSGKIVQVKDKTILTDDGASTDLDVLILATGYKPHDYFAPMNIIGKNSEDILHTWKTEGPKTYLGTVCSSMPNYFSLLGPNTALGHSSVIFVIECQCDWMVRLLQFMQKRDMYSFSVKEAAEDDFMHFYDEGHTKTVWGNANCGSWYVNSKGKITTLWPYNLVSFWRLMNGLNTEAFDFK</sequence>
<dbReference type="InterPro" id="IPR020946">
    <property type="entry name" value="Flavin_mOase-like"/>
</dbReference>
<evidence type="ECO:0000313" key="7">
    <source>
        <dbReference type="Proteomes" id="UP000094527"/>
    </source>
</evidence>
<reference evidence="6 7" key="1">
    <citation type="journal article" date="2016" name="Genome Biol. Evol.">
        <title>Gene Family Evolution Reflects Adaptation to Soil Environmental Stressors in the Genome of the Collembolan Orchesella cincta.</title>
        <authorList>
            <person name="Faddeeva-Vakhrusheva A."/>
            <person name="Derks M.F."/>
            <person name="Anvar S.Y."/>
            <person name="Agamennone V."/>
            <person name="Suring W."/>
            <person name="Smit S."/>
            <person name="van Straalen N.M."/>
            <person name="Roelofs D."/>
        </authorList>
    </citation>
    <scope>NUCLEOTIDE SEQUENCE [LARGE SCALE GENOMIC DNA]</scope>
    <source>
        <tissue evidence="6">Mixed pool</tissue>
    </source>
</reference>
<dbReference type="InterPro" id="IPR036188">
    <property type="entry name" value="FAD/NAD-bd_sf"/>
</dbReference>
<dbReference type="PANTHER" id="PTHR42877">
    <property type="entry name" value="L-ORNITHINE N(5)-MONOOXYGENASE-RELATED"/>
    <property type="match status" value="1"/>
</dbReference>
<dbReference type="STRING" id="48709.A0A1D2MH03"/>
<accession>A0A1D2MH03</accession>
<evidence type="ECO:0000256" key="3">
    <source>
        <dbReference type="ARBA" id="ARBA00022827"/>
    </source>
</evidence>
<keyword evidence="3 5" id="KW-0274">FAD</keyword>
<dbReference type="GO" id="GO:0004499">
    <property type="term" value="F:N,N-dimethylaniline monooxygenase activity"/>
    <property type="evidence" value="ECO:0007669"/>
    <property type="project" value="InterPro"/>
</dbReference>
<dbReference type="EMBL" id="LJIJ01001280">
    <property type="protein sequence ID" value="ODM92280.1"/>
    <property type="molecule type" value="Genomic_DNA"/>
</dbReference>
<dbReference type="GO" id="GO:0050660">
    <property type="term" value="F:flavin adenine dinucleotide binding"/>
    <property type="evidence" value="ECO:0007669"/>
    <property type="project" value="InterPro"/>
</dbReference>
<evidence type="ECO:0000256" key="5">
    <source>
        <dbReference type="RuleBase" id="RU361177"/>
    </source>
</evidence>
<proteinExistence type="inferred from homology"/>
<comment type="similarity">
    <text evidence="5">Belongs to the FMO family.</text>
</comment>
<keyword evidence="2 5" id="KW-0285">Flavoprotein</keyword>
<dbReference type="Pfam" id="PF00743">
    <property type="entry name" value="FMO-like"/>
    <property type="match status" value="1"/>
</dbReference>
<dbReference type="OMA" id="NYPGVQC"/>
<dbReference type="PRINTS" id="PR00370">
    <property type="entry name" value="FMOXYGENASE"/>
</dbReference>
<keyword evidence="5 6" id="KW-0503">Monooxygenase</keyword>
<keyword evidence="4 5" id="KW-0560">Oxidoreductase</keyword>
<dbReference type="InterPro" id="IPR051209">
    <property type="entry name" value="FAD-bind_Monooxygenase_sf"/>
</dbReference>
<dbReference type="AlphaFoldDB" id="A0A1D2MH03"/>
<organism evidence="6 7">
    <name type="scientific">Orchesella cincta</name>
    <name type="common">Springtail</name>
    <name type="synonym">Podura cincta</name>
    <dbReference type="NCBI Taxonomy" id="48709"/>
    <lineage>
        <taxon>Eukaryota</taxon>
        <taxon>Metazoa</taxon>
        <taxon>Ecdysozoa</taxon>
        <taxon>Arthropoda</taxon>
        <taxon>Hexapoda</taxon>
        <taxon>Collembola</taxon>
        <taxon>Entomobryomorpha</taxon>
        <taxon>Entomobryoidea</taxon>
        <taxon>Orchesellidae</taxon>
        <taxon>Orchesellinae</taxon>
        <taxon>Orchesella</taxon>
    </lineage>
</organism>
<dbReference type="SUPFAM" id="SSF51905">
    <property type="entry name" value="FAD/NAD(P)-binding domain"/>
    <property type="match status" value="2"/>
</dbReference>
<evidence type="ECO:0000256" key="4">
    <source>
        <dbReference type="ARBA" id="ARBA00023002"/>
    </source>
</evidence>
<keyword evidence="7" id="KW-1185">Reference proteome</keyword>
<comment type="cofactor">
    <cofactor evidence="5">
        <name>FAD</name>
        <dbReference type="ChEBI" id="CHEBI:57692"/>
    </cofactor>
</comment>
<dbReference type="GO" id="GO:0050661">
    <property type="term" value="F:NADP binding"/>
    <property type="evidence" value="ECO:0007669"/>
    <property type="project" value="InterPro"/>
</dbReference>
<dbReference type="Proteomes" id="UP000094527">
    <property type="component" value="Unassembled WGS sequence"/>
</dbReference>
<dbReference type="OrthoDB" id="66881at2759"/>
<evidence type="ECO:0000256" key="1">
    <source>
        <dbReference type="ARBA" id="ARBA00010139"/>
    </source>
</evidence>
<comment type="similarity">
    <text evidence="1">Belongs to the FAD-binding monooxygenase family.</text>
</comment>
<dbReference type="EC" id="1.-.-.-" evidence="5"/>
<evidence type="ECO:0000256" key="2">
    <source>
        <dbReference type="ARBA" id="ARBA00022630"/>
    </source>
</evidence>
<dbReference type="Gene3D" id="3.50.50.60">
    <property type="entry name" value="FAD/NAD(P)-binding domain"/>
    <property type="match status" value="3"/>
</dbReference>
<comment type="caution">
    <text evidence="6">The sequence shown here is derived from an EMBL/GenBank/DDBJ whole genome shotgun (WGS) entry which is preliminary data.</text>
</comment>